<dbReference type="Pfam" id="PF13091">
    <property type="entry name" value="PLDc_2"/>
    <property type="match status" value="2"/>
</dbReference>
<dbReference type="OrthoDB" id="9762009at2"/>
<dbReference type="PROSITE" id="PS50035">
    <property type="entry name" value="PLD"/>
    <property type="match status" value="2"/>
</dbReference>
<dbReference type="GO" id="GO:0032049">
    <property type="term" value="P:cardiolipin biosynthetic process"/>
    <property type="evidence" value="ECO:0007669"/>
    <property type="project" value="UniProtKB-ARBA"/>
</dbReference>
<dbReference type="InterPro" id="IPR025202">
    <property type="entry name" value="PLD-like_dom"/>
</dbReference>
<dbReference type="EMBL" id="BAGZ01000008">
    <property type="protein sequence ID" value="GAB78380.1"/>
    <property type="molecule type" value="Genomic_DNA"/>
</dbReference>
<reference evidence="2 3" key="1">
    <citation type="submission" date="2012-08" db="EMBL/GenBank/DDBJ databases">
        <title>Whole genome shotgun sequence of Austwickia chelonae NBRC 105200.</title>
        <authorList>
            <person name="Yoshida I."/>
            <person name="Hosoyama A."/>
            <person name="Tsuchikane K."/>
            <person name="Katsumata H."/>
            <person name="Ando Y."/>
            <person name="Ohji S."/>
            <person name="Hamada M."/>
            <person name="Tamura T."/>
            <person name="Yamazoe A."/>
            <person name="Yamazaki S."/>
            <person name="Fujita N."/>
        </authorList>
    </citation>
    <scope>NUCLEOTIDE SEQUENCE [LARGE SCALE GENOMIC DNA]</scope>
    <source>
        <strain evidence="2 3">NBRC 105200</strain>
    </source>
</reference>
<feature type="domain" description="PLD phosphodiesterase" evidence="1">
    <location>
        <begin position="330"/>
        <end position="357"/>
    </location>
</feature>
<dbReference type="eggNOG" id="COG1502">
    <property type="taxonomic scope" value="Bacteria"/>
</dbReference>
<evidence type="ECO:0000313" key="2">
    <source>
        <dbReference type="EMBL" id="GAB78380.1"/>
    </source>
</evidence>
<keyword evidence="3" id="KW-1185">Reference proteome</keyword>
<proteinExistence type="predicted"/>
<dbReference type="CDD" id="cd09110">
    <property type="entry name" value="PLDc_CLS_1"/>
    <property type="match status" value="1"/>
</dbReference>
<gene>
    <name evidence="2" type="ORF">AUCHE_08_06280</name>
</gene>
<protein>
    <submittedName>
        <fullName evidence="2">Putative cardiolipin synthase</fullName>
    </submittedName>
</protein>
<dbReference type="PANTHER" id="PTHR21248">
    <property type="entry name" value="CARDIOLIPIN SYNTHASE"/>
    <property type="match status" value="1"/>
</dbReference>
<dbReference type="SUPFAM" id="SSF56024">
    <property type="entry name" value="Phospholipase D/nuclease"/>
    <property type="match status" value="2"/>
</dbReference>
<organism evidence="2 3">
    <name type="scientific">Austwickia chelonae NBRC 105200</name>
    <dbReference type="NCBI Taxonomy" id="1184607"/>
    <lineage>
        <taxon>Bacteria</taxon>
        <taxon>Bacillati</taxon>
        <taxon>Actinomycetota</taxon>
        <taxon>Actinomycetes</taxon>
        <taxon>Micrococcales</taxon>
        <taxon>Dermatophilaceae</taxon>
        <taxon>Austwickia</taxon>
    </lineage>
</organism>
<dbReference type="GO" id="GO:0030572">
    <property type="term" value="F:phosphatidyltransferase activity"/>
    <property type="evidence" value="ECO:0007669"/>
    <property type="project" value="UniProtKB-ARBA"/>
</dbReference>
<feature type="domain" description="PLD phosphodiesterase" evidence="1">
    <location>
        <begin position="162"/>
        <end position="189"/>
    </location>
</feature>
<dbReference type="InterPro" id="IPR001736">
    <property type="entry name" value="PLipase_D/transphosphatidylase"/>
</dbReference>
<dbReference type="Gene3D" id="3.30.870.10">
    <property type="entry name" value="Endonuclease Chain A"/>
    <property type="match status" value="2"/>
</dbReference>
<comment type="caution">
    <text evidence="2">The sequence shown here is derived from an EMBL/GenBank/DDBJ whole genome shotgun (WGS) entry which is preliminary data.</text>
</comment>
<dbReference type="STRING" id="100225.SAMN05421595_0897"/>
<dbReference type="SMART" id="SM00155">
    <property type="entry name" value="PLDc"/>
    <property type="match status" value="2"/>
</dbReference>
<accession>K6VSR0</accession>
<evidence type="ECO:0000259" key="1">
    <source>
        <dbReference type="PROSITE" id="PS50035"/>
    </source>
</evidence>
<dbReference type="AlphaFoldDB" id="K6VSR0"/>
<dbReference type="PANTHER" id="PTHR21248:SF22">
    <property type="entry name" value="PHOSPHOLIPASE D"/>
    <property type="match status" value="1"/>
</dbReference>
<dbReference type="Proteomes" id="UP000008495">
    <property type="component" value="Unassembled WGS sequence"/>
</dbReference>
<dbReference type="RefSeq" id="WP_006503135.1">
    <property type="nucleotide sequence ID" value="NZ_BAGZ01000008.1"/>
</dbReference>
<sequence length="417" mass="47096">MSRPHLPSRAAVLRAGLWTLGVGAAAQTAAVAAVLAVDAVRKRREPPLGIFPRSSPTTTRIAGAEVTTYTYGEDVYADMLAAIESAREHIFLETFIWKNDAIGEKFKEALIAAADRGVEVFVIYDGFANLVVDPRFFRFPDHVHVLRFPAVRAGMLMFNLRYFGRDHRKILVVDRRVGFVGGYNIGDLYATTWRDTHLCVTGPAVWEIENTFVDFWNEYRDPEHPEIPDRGAGEWEARIRASRNAPNRMLFPVRGLYLEAIDRAAERIYITQAYFLPDREILAALLAAARRGVDVRILMPEYSNHIVADWVARGYFTTLLKGGVTIWLYQDAMVHAKTATVDGRWSTVGTANIDRLSLLGNYEVNLELFSDEQAAHMEEIFARDLTNCRQLHLDDWQARGVMARIGERALANMQPLL</sequence>
<dbReference type="CDD" id="cd09159">
    <property type="entry name" value="PLDc_ybhO_like_2"/>
    <property type="match status" value="1"/>
</dbReference>
<evidence type="ECO:0000313" key="3">
    <source>
        <dbReference type="Proteomes" id="UP000008495"/>
    </source>
</evidence>
<name>K6VSR0_9MICO</name>